<feature type="domain" description="Ubiquitin-like" evidence="1">
    <location>
        <begin position="66"/>
        <end position="144"/>
    </location>
</feature>
<proteinExistence type="predicted"/>
<dbReference type="AlphaFoldDB" id="A0A7M5XLJ1"/>
<dbReference type="Proteomes" id="UP000594262">
    <property type="component" value="Unplaced"/>
</dbReference>
<evidence type="ECO:0000313" key="3">
    <source>
        <dbReference type="Proteomes" id="UP000594262"/>
    </source>
</evidence>
<dbReference type="SUPFAM" id="SSF54236">
    <property type="entry name" value="Ubiquitin-like"/>
    <property type="match status" value="1"/>
</dbReference>
<dbReference type="InterPro" id="IPR029071">
    <property type="entry name" value="Ubiquitin-like_domsf"/>
</dbReference>
<reference evidence="2" key="1">
    <citation type="submission" date="2021-01" db="UniProtKB">
        <authorList>
            <consortium name="EnsemblMetazoa"/>
        </authorList>
    </citation>
    <scope>IDENTIFICATION</scope>
</reference>
<organism evidence="2 3">
    <name type="scientific">Clytia hemisphaerica</name>
    <dbReference type="NCBI Taxonomy" id="252671"/>
    <lineage>
        <taxon>Eukaryota</taxon>
        <taxon>Metazoa</taxon>
        <taxon>Cnidaria</taxon>
        <taxon>Hydrozoa</taxon>
        <taxon>Hydroidolina</taxon>
        <taxon>Leptothecata</taxon>
        <taxon>Obeliida</taxon>
        <taxon>Clytiidae</taxon>
        <taxon>Clytia</taxon>
    </lineage>
</organism>
<keyword evidence="3" id="KW-1185">Reference proteome</keyword>
<accession>A0A7M5XLJ1</accession>
<sequence>KCILEKNTQNTQVKRSNKTYSTKTLKNTIGDIIFPSYHKTKKHLVVQIIPNSVMEKKPFDIWIVKPRVNFEALSTSFGSSFTMKVSDNDEVIVLKNRVAEAIGQAKNEENYCFIDLWSSKDKRQLEDGHTLAEYNLLEGDKILMKQRVVIQLTFVDTGEVTVFYEIIESDLACKNVKALIKEILKTHKLKKSQILEMKDMNNDVVLSLNSDQKLYEFRRLHLRIDKSRSDCNVM</sequence>
<dbReference type="PROSITE" id="PS50053">
    <property type="entry name" value="UBIQUITIN_2"/>
    <property type="match status" value="1"/>
</dbReference>
<dbReference type="InterPro" id="IPR000626">
    <property type="entry name" value="Ubiquitin-like_dom"/>
</dbReference>
<dbReference type="Gene3D" id="3.10.20.90">
    <property type="entry name" value="Phosphatidylinositol 3-kinase Catalytic Subunit, Chain A, domain 1"/>
    <property type="match status" value="1"/>
</dbReference>
<evidence type="ECO:0000313" key="2">
    <source>
        <dbReference type="EnsemblMetazoa" id="CLYHEMP025926.1"/>
    </source>
</evidence>
<evidence type="ECO:0000259" key="1">
    <source>
        <dbReference type="PROSITE" id="PS50053"/>
    </source>
</evidence>
<dbReference type="EnsemblMetazoa" id="CLYHEMT025926.1">
    <property type="protein sequence ID" value="CLYHEMP025926.1"/>
    <property type="gene ID" value="CLYHEMG025926"/>
</dbReference>
<protein>
    <recommendedName>
        <fullName evidence="1">Ubiquitin-like domain-containing protein</fullName>
    </recommendedName>
</protein>
<name>A0A7M5XLJ1_9CNID</name>